<evidence type="ECO:0000313" key="3">
    <source>
        <dbReference type="Proteomes" id="UP001589738"/>
    </source>
</evidence>
<dbReference type="Proteomes" id="UP001589738">
    <property type="component" value="Unassembled WGS sequence"/>
</dbReference>
<keyword evidence="3" id="KW-1185">Reference proteome</keyword>
<dbReference type="RefSeq" id="WP_160547116.1">
    <property type="nucleotide sequence ID" value="NZ_JBHLUU010000124.1"/>
</dbReference>
<evidence type="ECO:0000256" key="1">
    <source>
        <dbReference type="SAM" id="Phobius"/>
    </source>
</evidence>
<feature type="transmembrane region" description="Helical" evidence="1">
    <location>
        <begin position="79"/>
        <end position="97"/>
    </location>
</feature>
<dbReference type="EMBL" id="JBHLUU010000124">
    <property type="protein sequence ID" value="MFC0477715.1"/>
    <property type="molecule type" value="Genomic_DNA"/>
</dbReference>
<feature type="transmembrane region" description="Helical" evidence="1">
    <location>
        <begin position="39"/>
        <end position="58"/>
    </location>
</feature>
<comment type="caution">
    <text evidence="2">The sequence shown here is derived from an EMBL/GenBank/DDBJ whole genome shotgun (WGS) entry which is preliminary data.</text>
</comment>
<accession>A0ABV6KXY1</accession>
<organism evidence="2 3">
    <name type="scientific">Robertmurraya beringensis</name>
    <dbReference type="NCBI Taxonomy" id="641660"/>
    <lineage>
        <taxon>Bacteria</taxon>
        <taxon>Bacillati</taxon>
        <taxon>Bacillota</taxon>
        <taxon>Bacilli</taxon>
        <taxon>Bacillales</taxon>
        <taxon>Bacillaceae</taxon>
        <taxon>Robertmurraya</taxon>
    </lineage>
</organism>
<protein>
    <recommendedName>
        <fullName evidence="4">ATP synthase F0 subunit 6</fullName>
    </recommendedName>
</protein>
<proteinExistence type="predicted"/>
<evidence type="ECO:0008006" key="4">
    <source>
        <dbReference type="Google" id="ProtNLM"/>
    </source>
</evidence>
<keyword evidence="1" id="KW-1133">Transmembrane helix</keyword>
<feature type="transmembrane region" description="Helical" evidence="1">
    <location>
        <begin position="7"/>
        <end position="27"/>
    </location>
</feature>
<evidence type="ECO:0000313" key="2">
    <source>
        <dbReference type="EMBL" id="MFC0477715.1"/>
    </source>
</evidence>
<keyword evidence="1" id="KW-0472">Membrane</keyword>
<gene>
    <name evidence="2" type="ORF">ACFFHF_21235</name>
</gene>
<keyword evidence="1" id="KW-0812">Transmembrane</keyword>
<sequence length="130" mass="14936">MYVKKLLKLFFGYICGLLFIVWIPIHFPNNLSDIIVEVVLSPVPFLASILAFFIGFLINADLIKNGVEMMVVSRLRGKLLKLEFLLLFLVCLSFYLLAMVSLWPAVAFFSFSLLYGMISLDYELLRESKE</sequence>
<name>A0ABV6KXY1_9BACI</name>
<reference evidence="2 3" key="1">
    <citation type="submission" date="2024-09" db="EMBL/GenBank/DDBJ databases">
        <authorList>
            <person name="Sun Q."/>
            <person name="Mori K."/>
        </authorList>
    </citation>
    <scope>NUCLEOTIDE SEQUENCE [LARGE SCALE GENOMIC DNA]</scope>
    <source>
        <strain evidence="2 3">CGMCC 1.9126</strain>
    </source>
</reference>